<organism evidence="2 3">
    <name type="scientific">Chlamydomonas reinhardtii</name>
    <name type="common">Chlamydomonas smithii</name>
    <dbReference type="NCBI Taxonomy" id="3055"/>
    <lineage>
        <taxon>Eukaryota</taxon>
        <taxon>Viridiplantae</taxon>
        <taxon>Chlorophyta</taxon>
        <taxon>core chlorophytes</taxon>
        <taxon>Chlorophyceae</taxon>
        <taxon>CS clade</taxon>
        <taxon>Chlamydomonadales</taxon>
        <taxon>Chlamydomonadaceae</taxon>
        <taxon>Chlamydomonas</taxon>
    </lineage>
</organism>
<sequence>MEDSKLAELLTKACPRPSFLATTDGGPCLALSVHVLMVEAGFVLLTSEANTSSRNSKPDSKYMPQKDWNGLYLDQWIFEYTKPGKARKFTVHLSLQAASKRMFIHCSEEANPANTCVLGLQLDNYVPEPARLKTNSWEGAVLNAGKMKGLLTEYIITPLLQNAEDQHMPPEEEQEAQAAAAAGAGRGGMVGGGWAGWLTNNQAYVVAGVAAAAVAVLVVAHRSSALSRR</sequence>
<dbReference type="KEGG" id="cre:CHLRE_10g446200v5"/>
<dbReference type="Pfam" id="PF11566">
    <property type="entry name" value="PI31_Prot_N"/>
    <property type="match status" value="1"/>
</dbReference>
<dbReference type="GeneID" id="5723843"/>
<dbReference type="Gene3D" id="3.40.1000.30">
    <property type="match status" value="1"/>
</dbReference>
<dbReference type="EMBL" id="CM008971">
    <property type="protein sequence ID" value="PNW77662.1"/>
    <property type="molecule type" value="Genomic_DNA"/>
</dbReference>
<dbReference type="InterPro" id="IPR021625">
    <property type="entry name" value="PI31_Prot_N"/>
</dbReference>
<dbReference type="RefSeq" id="XP_001698468.1">
    <property type="nucleotide sequence ID" value="XM_001698416.2"/>
</dbReference>
<dbReference type="OMA" id="QLDNYVP"/>
<evidence type="ECO:0000313" key="2">
    <source>
        <dbReference type="EMBL" id="PNW77662.1"/>
    </source>
</evidence>
<feature type="domain" description="PI31 proteasome regulator N-terminal" evidence="1">
    <location>
        <begin position="28"/>
        <end position="160"/>
    </location>
</feature>
<gene>
    <name evidence="2" type="ORF">CHLRE_10g446200v5</name>
</gene>
<dbReference type="HOGENOM" id="CLU_1211278_0_0_1"/>
<evidence type="ECO:0000313" key="3">
    <source>
        <dbReference type="Proteomes" id="UP000006906"/>
    </source>
</evidence>
<reference evidence="2 3" key="1">
    <citation type="journal article" date="2007" name="Science">
        <title>The Chlamydomonas genome reveals the evolution of key animal and plant functions.</title>
        <authorList>
            <person name="Merchant S.S."/>
            <person name="Prochnik S.E."/>
            <person name="Vallon O."/>
            <person name="Harris E.H."/>
            <person name="Karpowicz S.J."/>
            <person name="Witman G.B."/>
            <person name="Terry A."/>
            <person name="Salamov A."/>
            <person name="Fritz-Laylin L.K."/>
            <person name="Marechal-Drouard L."/>
            <person name="Marshall W.F."/>
            <person name="Qu L.H."/>
            <person name="Nelson D.R."/>
            <person name="Sanderfoot A.A."/>
            <person name="Spalding M.H."/>
            <person name="Kapitonov V.V."/>
            <person name="Ren Q."/>
            <person name="Ferris P."/>
            <person name="Lindquist E."/>
            <person name="Shapiro H."/>
            <person name="Lucas S.M."/>
            <person name="Grimwood J."/>
            <person name="Schmutz J."/>
            <person name="Cardol P."/>
            <person name="Cerutti H."/>
            <person name="Chanfreau G."/>
            <person name="Chen C.L."/>
            <person name="Cognat V."/>
            <person name="Croft M.T."/>
            <person name="Dent R."/>
            <person name="Dutcher S."/>
            <person name="Fernandez E."/>
            <person name="Fukuzawa H."/>
            <person name="Gonzalez-Ballester D."/>
            <person name="Gonzalez-Halphen D."/>
            <person name="Hallmann A."/>
            <person name="Hanikenne M."/>
            <person name="Hippler M."/>
            <person name="Inwood W."/>
            <person name="Jabbari K."/>
            <person name="Kalanon M."/>
            <person name="Kuras R."/>
            <person name="Lefebvre P.A."/>
            <person name="Lemaire S.D."/>
            <person name="Lobanov A.V."/>
            <person name="Lohr M."/>
            <person name="Manuell A."/>
            <person name="Meier I."/>
            <person name="Mets L."/>
            <person name="Mittag M."/>
            <person name="Mittelmeier T."/>
            <person name="Moroney J.V."/>
            <person name="Moseley J."/>
            <person name="Napoli C."/>
            <person name="Nedelcu A.M."/>
            <person name="Niyogi K."/>
            <person name="Novoselov S.V."/>
            <person name="Paulsen I.T."/>
            <person name="Pazour G."/>
            <person name="Purton S."/>
            <person name="Ral J.P."/>
            <person name="Riano-Pachon D.M."/>
            <person name="Riekhof W."/>
            <person name="Rymarquis L."/>
            <person name="Schroda M."/>
            <person name="Stern D."/>
            <person name="Umen J."/>
            <person name="Willows R."/>
            <person name="Wilson N."/>
            <person name="Zimmer S.L."/>
            <person name="Allmer J."/>
            <person name="Balk J."/>
            <person name="Bisova K."/>
            <person name="Chen C.J."/>
            <person name="Elias M."/>
            <person name="Gendler K."/>
            <person name="Hauser C."/>
            <person name="Lamb M.R."/>
            <person name="Ledford H."/>
            <person name="Long J.C."/>
            <person name="Minagawa J."/>
            <person name="Page M.D."/>
            <person name="Pan J."/>
            <person name="Pootakham W."/>
            <person name="Roje S."/>
            <person name="Rose A."/>
            <person name="Stahlberg E."/>
            <person name="Terauchi A.M."/>
            <person name="Yang P."/>
            <person name="Ball S."/>
            <person name="Bowler C."/>
            <person name="Dieckmann C.L."/>
            <person name="Gladyshev V.N."/>
            <person name="Green P."/>
            <person name="Jorgensen R."/>
            <person name="Mayfield S."/>
            <person name="Mueller-Roeber B."/>
            <person name="Rajamani S."/>
            <person name="Sayre R.T."/>
            <person name="Brokstein P."/>
            <person name="Dubchak I."/>
            <person name="Goodstein D."/>
            <person name="Hornick L."/>
            <person name="Huang Y.W."/>
            <person name="Jhaveri J."/>
            <person name="Luo Y."/>
            <person name="Martinez D."/>
            <person name="Ngau W.C."/>
            <person name="Otillar B."/>
            <person name="Poliakov A."/>
            <person name="Porter A."/>
            <person name="Szajkowski L."/>
            <person name="Werner G."/>
            <person name="Zhou K."/>
            <person name="Grigoriev I.V."/>
            <person name="Rokhsar D.S."/>
            <person name="Grossman A.R."/>
        </authorList>
    </citation>
    <scope>NUCLEOTIDE SEQUENCE [LARGE SCALE GENOMIC DNA]</scope>
    <source>
        <strain evidence="3">CC-503</strain>
    </source>
</reference>
<name>A8HZ62_CHLRE</name>
<dbReference type="Gramene" id="PNW77662">
    <property type="protein sequence ID" value="PNW77662"/>
    <property type="gene ID" value="CHLRE_10g446200v5"/>
</dbReference>
<dbReference type="InParanoid" id="A8HZ62"/>
<proteinExistence type="predicted"/>
<dbReference type="OrthoDB" id="529944at2759"/>
<keyword evidence="3" id="KW-1185">Reference proteome</keyword>
<evidence type="ECO:0000259" key="1">
    <source>
        <dbReference type="Pfam" id="PF11566"/>
    </source>
</evidence>
<dbReference type="PaxDb" id="3055-EDP07961"/>
<accession>A8HZ62</accession>
<protein>
    <recommendedName>
        <fullName evidence="1">PI31 proteasome regulator N-terminal domain-containing protein</fullName>
    </recommendedName>
</protein>
<dbReference type="AlphaFoldDB" id="A8HZ62"/>
<dbReference type="Proteomes" id="UP000006906">
    <property type="component" value="Chromosome 10"/>
</dbReference>
<dbReference type="eggNOG" id="ENOG502STMS">
    <property type="taxonomic scope" value="Eukaryota"/>
</dbReference>